<dbReference type="InterPro" id="IPR036291">
    <property type="entry name" value="NAD(P)-bd_dom_sf"/>
</dbReference>
<accession>A0A6A6ILK3</accession>
<dbReference type="Gene3D" id="3.40.50.720">
    <property type="entry name" value="NAD(P)-binding Rossmann-like Domain"/>
    <property type="match status" value="1"/>
</dbReference>
<evidence type="ECO:0000256" key="3">
    <source>
        <dbReference type="SAM" id="MobiDB-lite"/>
    </source>
</evidence>
<reference evidence="4" key="1">
    <citation type="journal article" date="2020" name="Stud. Mycol.">
        <title>101 Dothideomycetes genomes: a test case for predicting lifestyles and emergence of pathogens.</title>
        <authorList>
            <person name="Haridas S."/>
            <person name="Albert R."/>
            <person name="Binder M."/>
            <person name="Bloem J."/>
            <person name="Labutti K."/>
            <person name="Salamov A."/>
            <person name="Andreopoulos B."/>
            <person name="Baker S."/>
            <person name="Barry K."/>
            <person name="Bills G."/>
            <person name="Bluhm B."/>
            <person name="Cannon C."/>
            <person name="Castanera R."/>
            <person name="Culley D."/>
            <person name="Daum C."/>
            <person name="Ezra D."/>
            <person name="Gonzalez J."/>
            <person name="Henrissat B."/>
            <person name="Kuo A."/>
            <person name="Liang C."/>
            <person name="Lipzen A."/>
            <person name="Lutzoni F."/>
            <person name="Magnuson J."/>
            <person name="Mondo S."/>
            <person name="Nolan M."/>
            <person name="Ohm R."/>
            <person name="Pangilinan J."/>
            <person name="Park H.-J."/>
            <person name="Ramirez L."/>
            <person name="Alfaro M."/>
            <person name="Sun H."/>
            <person name="Tritt A."/>
            <person name="Yoshinaga Y."/>
            <person name="Zwiers L.-H."/>
            <person name="Turgeon B."/>
            <person name="Goodwin S."/>
            <person name="Spatafora J."/>
            <person name="Crous P."/>
            <person name="Grigoriev I."/>
        </authorList>
    </citation>
    <scope>NUCLEOTIDE SEQUENCE</scope>
    <source>
        <strain evidence="4">CBS 122368</strain>
    </source>
</reference>
<dbReference type="GO" id="GO:0016491">
    <property type="term" value="F:oxidoreductase activity"/>
    <property type="evidence" value="ECO:0007669"/>
    <property type="project" value="UniProtKB-KW"/>
</dbReference>
<protein>
    <submittedName>
        <fullName evidence="4">NAD(P)-binding protein</fullName>
    </submittedName>
</protein>
<proteinExistence type="inferred from homology"/>
<dbReference type="OrthoDB" id="191139at2759"/>
<evidence type="ECO:0000313" key="4">
    <source>
        <dbReference type="EMBL" id="KAF2251474.1"/>
    </source>
</evidence>
<dbReference type="EMBL" id="ML987193">
    <property type="protein sequence ID" value="KAF2251474.1"/>
    <property type="molecule type" value="Genomic_DNA"/>
</dbReference>
<dbReference type="SUPFAM" id="SSF51735">
    <property type="entry name" value="NAD(P)-binding Rossmann-fold domains"/>
    <property type="match status" value="1"/>
</dbReference>
<dbReference type="PANTHER" id="PTHR24320">
    <property type="entry name" value="RETINOL DEHYDROGENASE"/>
    <property type="match status" value="1"/>
</dbReference>
<organism evidence="4 5">
    <name type="scientific">Trematosphaeria pertusa</name>
    <dbReference type="NCBI Taxonomy" id="390896"/>
    <lineage>
        <taxon>Eukaryota</taxon>
        <taxon>Fungi</taxon>
        <taxon>Dikarya</taxon>
        <taxon>Ascomycota</taxon>
        <taxon>Pezizomycotina</taxon>
        <taxon>Dothideomycetes</taxon>
        <taxon>Pleosporomycetidae</taxon>
        <taxon>Pleosporales</taxon>
        <taxon>Massarineae</taxon>
        <taxon>Trematosphaeriaceae</taxon>
        <taxon>Trematosphaeria</taxon>
    </lineage>
</organism>
<name>A0A6A6ILK3_9PLEO</name>
<keyword evidence="5" id="KW-1185">Reference proteome</keyword>
<feature type="region of interest" description="Disordered" evidence="3">
    <location>
        <begin position="1"/>
        <end position="20"/>
    </location>
</feature>
<dbReference type="PANTHER" id="PTHR24320:SF154">
    <property type="entry name" value="OXIDOREDUCTASE, SHORT-CHAIN DEHYDROGENASE_REDUCTASE FAMILY (AFU_ORTHOLOGUE AFUA_2G04560)"/>
    <property type="match status" value="1"/>
</dbReference>
<dbReference type="Proteomes" id="UP000800094">
    <property type="component" value="Unassembled WGS sequence"/>
</dbReference>
<dbReference type="RefSeq" id="XP_033686478.1">
    <property type="nucleotide sequence ID" value="XM_033828738.1"/>
</dbReference>
<sequence length="323" mass="35329">MGNAFNPSAGKTGVTNFNPEKDIPSLEGKVVFISGGTGGLGAESAKALAVHNAAHIYISGRNRKAAETIISSIRHRNPKPDVTFVELDLSSLASVKEGVKKYFKHDRLDILMCNAGIMAQPASLSKDGYEIQFATNHLGHAMLIHELLPVLLATAKKPGSDVRILNLTSLGYAFHPPSGISFAELSAHKPMTRLLMGGWVRYGHAKLANILYASELARRYPQITSVSIHPGTVYTDLCIGQPWYNRWFIYGACYLQGIKLISPDQGCWNQVWCAAGAKKQELANGSFYLPVGIEAFETLDKTAQSEKLGKELWEWTEDVLAKV</sequence>
<keyword evidence="2" id="KW-0560">Oxidoreductase</keyword>
<dbReference type="InterPro" id="IPR002347">
    <property type="entry name" value="SDR_fam"/>
</dbReference>
<evidence type="ECO:0000313" key="5">
    <source>
        <dbReference type="Proteomes" id="UP000800094"/>
    </source>
</evidence>
<dbReference type="PRINTS" id="PR00081">
    <property type="entry name" value="GDHRDH"/>
</dbReference>
<evidence type="ECO:0000256" key="1">
    <source>
        <dbReference type="ARBA" id="ARBA00006484"/>
    </source>
</evidence>
<dbReference type="GeneID" id="54582068"/>
<dbReference type="AlphaFoldDB" id="A0A6A6ILK3"/>
<comment type="similarity">
    <text evidence="1">Belongs to the short-chain dehydrogenases/reductases (SDR) family.</text>
</comment>
<evidence type="ECO:0000256" key="2">
    <source>
        <dbReference type="ARBA" id="ARBA00023002"/>
    </source>
</evidence>
<gene>
    <name evidence="4" type="ORF">BU26DRAFT_518128</name>
</gene>
<dbReference type="Pfam" id="PF00106">
    <property type="entry name" value="adh_short"/>
    <property type="match status" value="1"/>
</dbReference>